<reference evidence="9 10" key="1">
    <citation type="submission" date="2024-04" db="EMBL/GenBank/DDBJ databases">
        <title>WGS of bacteria from Torrens River.</title>
        <authorList>
            <person name="Wyrsch E.R."/>
            <person name="Drigo B."/>
        </authorList>
    </citation>
    <scope>NUCLEOTIDE SEQUENCE [LARGE SCALE GENOMIC DNA]</scope>
    <source>
        <strain evidence="9 10">TWI391</strain>
    </source>
</reference>
<dbReference type="PANTHER" id="PTHR30026:SF20">
    <property type="entry name" value="OUTER MEMBRANE PROTEIN TOLC"/>
    <property type="match status" value="1"/>
</dbReference>
<keyword evidence="10" id="KW-1185">Reference proteome</keyword>
<evidence type="ECO:0000256" key="6">
    <source>
        <dbReference type="ARBA" id="ARBA00023136"/>
    </source>
</evidence>
<keyword evidence="6" id="KW-0472">Membrane</keyword>
<dbReference type="InterPro" id="IPR003423">
    <property type="entry name" value="OMP_efflux"/>
</dbReference>
<evidence type="ECO:0000313" key="10">
    <source>
        <dbReference type="Proteomes" id="UP001409291"/>
    </source>
</evidence>
<keyword evidence="3" id="KW-0813">Transport</keyword>
<dbReference type="Proteomes" id="UP001409291">
    <property type="component" value="Unassembled WGS sequence"/>
</dbReference>
<evidence type="ECO:0000256" key="2">
    <source>
        <dbReference type="ARBA" id="ARBA00007613"/>
    </source>
</evidence>
<dbReference type="Gene3D" id="1.20.1600.10">
    <property type="entry name" value="Outer membrane efflux proteins (OEP)"/>
    <property type="match status" value="1"/>
</dbReference>
<accession>A0ABV0C1Y9</accession>
<evidence type="ECO:0000256" key="7">
    <source>
        <dbReference type="ARBA" id="ARBA00023237"/>
    </source>
</evidence>
<dbReference type="EMBL" id="JBDJNQ010000015">
    <property type="protein sequence ID" value="MEN5380223.1"/>
    <property type="molecule type" value="Genomic_DNA"/>
</dbReference>
<evidence type="ECO:0000256" key="8">
    <source>
        <dbReference type="SAM" id="SignalP"/>
    </source>
</evidence>
<dbReference type="Pfam" id="PF02321">
    <property type="entry name" value="OEP"/>
    <property type="match status" value="2"/>
</dbReference>
<evidence type="ECO:0000256" key="4">
    <source>
        <dbReference type="ARBA" id="ARBA00022452"/>
    </source>
</evidence>
<dbReference type="InterPro" id="IPR051906">
    <property type="entry name" value="TolC-like"/>
</dbReference>
<keyword evidence="7" id="KW-0998">Cell outer membrane</keyword>
<keyword evidence="4" id="KW-1134">Transmembrane beta strand</keyword>
<evidence type="ECO:0000256" key="1">
    <source>
        <dbReference type="ARBA" id="ARBA00004442"/>
    </source>
</evidence>
<comment type="subcellular location">
    <subcellularLocation>
        <location evidence="1">Cell outer membrane</location>
    </subcellularLocation>
</comment>
<keyword evidence="5" id="KW-0812">Transmembrane</keyword>
<gene>
    <name evidence="9" type="ORF">ABE541_23360</name>
</gene>
<dbReference type="PANTHER" id="PTHR30026">
    <property type="entry name" value="OUTER MEMBRANE PROTEIN TOLC"/>
    <property type="match status" value="1"/>
</dbReference>
<comment type="similarity">
    <text evidence="2">Belongs to the outer membrane factor (OMF) (TC 1.B.17) family.</text>
</comment>
<evidence type="ECO:0000256" key="3">
    <source>
        <dbReference type="ARBA" id="ARBA00022448"/>
    </source>
</evidence>
<proteinExistence type="inferred from homology"/>
<organism evidence="9 10">
    <name type="scientific">Sphingobacterium kitahiroshimense</name>
    <dbReference type="NCBI Taxonomy" id="470446"/>
    <lineage>
        <taxon>Bacteria</taxon>
        <taxon>Pseudomonadati</taxon>
        <taxon>Bacteroidota</taxon>
        <taxon>Sphingobacteriia</taxon>
        <taxon>Sphingobacteriales</taxon>
        <taxon>Sphingobacteriaceae</taxon>
        <taxon>Sphingobacterium</taxon>
    </lineage>
</organism>
<feature type="signal peptide" evidence="8">
    <location>
        <begin position="1"/>
        <end position="20"/>
    </location>
</feature>
<keyword evidence="8" id="KW-0732">Signal</keyword>
<evidence type="ECO:0000313" key="9">
    <source>
        <dbReference type="EMBL" id="MEN5380223.1"/>
    </source>
</evidence>
<name>A0ABV0C1Y9_9SPHI</name>
<sequence length="434" mass="48903">MNKIFYLLALLFIPVGSAFSQNVLTAHDAVAIAMENNFDVLLTKKDVIIAKENATYGNAGILPNLTANFSQSNSNQNSKQTQSTGEVRELENAKNNSMNYGVSLGWTIFDGFGMFARYEKLNQLKARGDLELKSIILTTVGDVLNMYYTIVLEENLLHTIDSSIVISTDRLKTAENRFQIGKASKLEVLNVQVNLNADQSLRLKKLETIANLKTELNRLMARDLTIDFEVQYEFQFNENLEINALLEQATNQNIELQLIKLDKRLAELEQKDVRSKRLPVVRLNSGYNFSSSESSLGFVSQSNARGLTYGVTASMNIFDGFNQRRSERVAKQMVEKASIQIERSKELINATILKAYQSYVTNISLAKLEERNEKIAKQNLNITLDKYKIGTISAVEFRDAQENYVNAMSRLKEASYQAKLSEIGLKELVGNLDL</sequence>
<evidence type="ECO:0000256" key="5">
    <source>
        <dbReference type="ARBA" id="ARBA00022692"/>
    </source>
</evidence>
<feature type="chain" id="PRO_5046631657" evidence="8">
    <location>
        <begin position="21"/>
        <end position="434"/>
    </location>
</feature>
<comment type="caution">
    <text evidence="9">The sequence shown here is derived from an EMBL/GenBank/DDBJ whole genome shotgun (WGS) entry which is preliminary data.</text>
</comment>
<dbReference type="RefSeq" id="WP_206368580.1">
    <property type="nucleotide sequence ID" value="NZ_JBDJLH010000010.1"/>
</dbReference>
<protein>
    <submittedName>
        <fullName evidence="9">TolC family protein</fullName>
    </submittedName>
</protein>
<dbReference type="SUPFAM" id="SSF56954">
    <property type="entry name" value="Outer membrane efflux proteins (OEP)"/>
    <property type="match status" value="1"/>
</dbReference>